<comment type="caution">
    <text evidence="2">The sequence shown here is derived from an EMBL/GenBank/DDBJ whole genome shotgun (WGS) entry which is preliminary data.</text>
</comment>
<evidence type="ECO:0000256" key="1">
    <source>
        <dbReference type="SAM" id="MobiDB-lite"/>
    </source>
</evidence>
<dbReference type="EMBL" id="VSSQ01079999">
    <property type="protein sequence ID" value="MPN29353.1"/>
    <property type="molecule type" value="Genomic_DNA"/>
</dbReference>
<proteinExistence type="predicted"/>
<accession>A0A645H0F5</accession>
<protein>
    <submittedName>
        <fullName evidence="2">Uncharacterized protein</fullName>
    </submittedName>
</protein>
<feature type="compositionally biased region" description="Basic residues" evidence="1">
    <location>
        <begin position="1"/>
        <end position="15"/>
    </location>
</feature>
<feature type="region of interest" description="Disordered" evidence="1">
    <location>
        <begin position="1"/>
        <end position="20"/>
    </location>
</feature>
<name>A0A645H0F5_9ZZZZ</name>
<evidence type="ECO:0000313" key="2">
    <source>
        <dbReference type="EMBL" id="MPN29353.1"/>
    </source>
</evidence>
<sequence>MVRRHVGHQRHIGRSVHRDQLKAGQLDHCHVARLDPFDHRQQCAANVATKVHGLARRFQHFSNQRRAGGLAV</sequence>
<reference evidence="2" key="1">
    <citation type="submission" date="2019-08" db="EMBL/GenBank/DDBJ databases">
        <authorList>
            <person name="Kucharzyk K."/>
            <person name="Murdoch R.W."/>
            <person name="Higgins S."/>
            <person name="Loffler F."/>
        </authorList>
    </citation>
    <scope>NUCLEOTIDE SEQUENCE</scope>
</reference>
<dbReference type="AlphaFoldDB" id="A0A645H0F5"/>
<gene>
    <name evidence="2" type="ORF">SDC9_176806</name>
</gene>
<organism evidence="2">
    <name type="scientific">bioreactor metagenome</name>
    <dbReference type="NCBI Taxonomy" id="1076179"/>
    <lineage>
        <taxon>unclassified sequences</taxon>
        <taxon>metagenomes</taxon>
        <taxon>ecological metagenomes</taxon>
    </lineage>
</organism>